<keyword evidence="13" id="KW-1185">Reference proteome</keyword>
<protein>
    <recommendedName>
        <fullName evidence="8">Nucleoside diphosphate kinase</fullName>
        <shortName evidence="8">NDK</shortName>
        <shortName evidence="8">NDP kinase</shortName>
        <ecNumber evidence="8">2.7.4.6</ecNumber>
    </recommendedName>
    <alternativeName>
        <fullName evidence="8">Nucleoside-2-P kinase</fullName>
    </alternativeName>
</protein>
<dbReference type="Pfam" id="PF00334">
    <property type="entry name" value="NDK"/>
    <property type="match status" value="1"/>
</dbReference>
<keyword evidence="5 8" id="KW-0418">Kinase</keyword>
<evidence type="ECO:0000256" key="4">
    <source>
        <dbReference type="ARBA" id="ARBA00022741"/>
    </source>
</evidence>
<proteinExistence type="inferred from homology"/>
<keyword evidence="8" id="KW-0963">Cytoplasm</keyword>
<dbReference type="Gene3D" id="3.30.70.141">
    <property type="entry name" value="Nucleoside diphosphate kinase-like domain"/>
    <property type="match status" value="1"/>
</dbReference>
<comment type="cofactor">
    <cofactor evidence="8">
        <name>Mg(2+)</name>
        <dbReference type="ChEBI" id="CHEBI:18420"/>
    </cofactor>
</comment>
<gene>
    <name evidence="8 12" type="primary">ndk</name>
    <name evidence="12" type="ORF">HCX48_11990</name>
</gene>
<feature type="binding site" evidence="8 9">
    <location>
        <position position="93"/>
    </location>
    <ligand>
        <name>ATP</name>
        <dbReference type="ChEBI" id="CHEBI:30616"/>
    </ligand>
</feature>
<dbReference type="GO" id="GO:0004550">
    <property type="term" value="F:nucleoside diphosphate kinase activity"/>
    <property type="evidence" value="ECO:0007669"/>
    <property type="project" value="UniProtKB-EC"/>
</dbReference>
<dbReference type="CDD" id="cd04413">
    <property type="entry name" value="NDPk_I"/>
    <property type="match status" value="1"/>
</dbReference>
<keyword evidence="4 8" id="KW-0547">Nucleotide-binding</keyword>
<keyword evidence="2 8" id="KW-0597">Phosphoprotein</keyword>
<dbReference type="InterPro" id="IPR001564">
    <property type="entry name" value="Nucleoside_diP_kinase"/>
</dbReference>
<feature type="binding site" evidence="8 9">
    <location>
        <position position="87"/>
    </location>
    <ligand>
        <name>ATP</name>
        <dbReference type="ChEBI" id="CHEBI:30616"/>
    </ligand>
</feature>
<evidence type="ECO:0000313" key="13">
    <source>
        <dbReference type="Proteomes" id="UP000720344"/>
    </source>
</evidence>
<feature type="active site" description="Pros-phosphohistidine intermediate" evidence="8 9">
    <location>
        <position position="117"/>
    </location>
</feature>
<dbReference type="RefSeq" id="WP_153590973.1">
    <property type="nucleotide sequence ID" value="NZ_JAATWB010000009.1"/>
</dbReference>
<evidence type="ECO:0000256" key="7">
    <source>
        <dbReference type="ARBA" id="ARBA00023080"/>
    </source>
</evidence>
<evidence type="ECO:0000256" key="2">
    <source>
        <dbReference type="ARBA" id="ARBA00022553"/>
    </source>
</evidence>
<keyword evidence="3 8" id="KW-0808">Transferase</keyword>
<comment type="caution">
    <text evidence="12">The sequence shown here is derived from an EMBL/GenBank/DDBJ whole genome shotgun (WGS) entry which is preliminary data.</text>
</comment>
<dbReference type="EMBL" id="JAATWB010000009">
    <property type="protein sequence ID" value="NJA89937.1"/>
    <property type="molecule type" value="Genomic_DNA"/>
</dbReference>
<evidence type="ECO:0000256" key="1">
    <source>
        <dbReference type="ARBA" id="ARBA00008142"/>
    </source>
</evidence>
<evidence type="ECO:0000256" key="10">
    <source>
        <dbReference type="RuleBase" id="RU004011"/>
    </source>
</evidence>
<dbReference type="Proteomes" id="UP000720344">
    <property type="component" value="Unassembled WGS sequence"/>
</dbReference>
<comment type="subunit">
    <text evidence="8">Homotetramer.</text>
</comment>
<feature type="binding site" evidence="8 9">
    <location>
        <position position="104"/>
    </location>
    <ligand>
        <name>ATP</name>
        <dbReference type="ChEBI" id="CHEBI:30616"/>
    </ligand>
</feature>
<dbReference type="PANTHER" id="PTHR46161:SF3">
    <property type="entry name" value="NUCLEOSIDE DIPHOSPHATE KINASE DDB_G0292928-RELATED"/>
    <property type="match status" value="1"/>
</dbReference>
<comment type="catalytic activity">
    <reaction evidence="8">
        <text>a 2'-deoxyribonucleoside 5'-diphosphate + ATP = a 2'-deoxyribonucleoside 5'-triphosphate + ADP</text>
        <dbReference type="Rhea" id="RHEA:44640"/>
        <dbReference type="ChEBI" id="CHEBI:30616"/>
        <dbReference type="ChEBI" id="CHEBI:61560"/>
        <dbReference type="ChEBI" id="CHEBI:73316"/>
        <dbReference type="ChEBI" id="CHEBI:456216"/>
        <dbReference type="EC" id="2.7.4.6"/>
    </reaction>
</comment>
<dbReference type="SUPFAM" id="SSF54919">
    <property type="entry name" value="Nucleoside diphosphate kinase, NDK"/>
    <property type="match status" value="1"/>
</dbReference>
<evidence type="ECO:0000256" key="3">
    <source>
        <dbReference type="ARBA" id="ARBA00022679"/>
    </source>
</evidence>
<keyword evidence="7 8" id="KW-0546">Nucleotide metabolism</keyword>
<evidence type="ECO:0000256" key="5">
    <source>
        <dbReference type="ARBA" id="ARBA00022777"/>
    </source>
</evidence>
<organism evidence="12 13">
    <name type="scientific">Rhodocyclus gracilis</name>
    <dbReference type="NCBI Taxonomy" id="2929842"/>
    <lineage>
        <taxon>Bacteria</taxon>
        <taxon>Pseudomonadati</taxon>
        <taxon>Pseudomonadota</taxon>
        <taxon>Betaproteobacteria</taxon>
        <taxon>Rhodocyclales</taxon>
        <taxon>Rhodocyclaceae</taxon>
        <taxon>Rhodocyclus</taxon>
    </lineage>
</organism>
<reference evidence="13" key="1">
    <citation type="submission" date="2020-03" db="EMBL/GenBank/DDBJ databases">
        <title>Whole-genome sequence of the purple nonsulfur bacterium Rhodocyclus tenuis DSM112.</title>
        <authorList>
            <person name="Kyndt J.A."/>
            <person name="Meyer T.E."/>
        </authorList>
    </citation>
    <scope>NUCLEOTIDE SEQUENCE [LARGE SCALE GENOMIC DNA]</scope>
    <source>
        <strain evidence="13">DSM 112</strain>
    </source>
</reference>
<dbReference type="HAMAP" id="MF_00451">
    <property type="entry name" value="NDP_kinase"/>
    <property type="match status" value="1"/>
</dbReference>
<evidence type="ECO:0000313" key="12">
    <source>
        <dbReference type="EMBL" id="NJA89937.1"/>
    </source>
</evidence>
<evidence type="ECO:0000259" key="11">
    <source>
        <dbReference type="SMART" id="SM00562"/>
    </source>
</evidence>
<evidence type="ECO:0000256" key="8">
    <source>
        <dbReference type="HAMAP-Rule" id="MF_00451"/>
    </source>
</evidence>
<keyword evidence="8" id="KW-0460">Magnesium</keyword>
<dbReference type="SMART" id="SM00562">
    <property type="entry name" value="NDK"/>
    <property type="match status" value="1"/>
</dbReference>
<sequence>MAIERTLSIIKPDAVAKNVIGQIYSRFEGAGLKVIAARMAWLSEQEAGAFYAVHKDRPFFKDLVKFMTSGPVMIQALEGEGAILKNRDLMGATDPKKAAPGTIRADFADSIDANAVHGSDAAETAAVEIAFFFPTLNVFAGR</sequence>
<dbReference type="PROSITE" id="PS51374">
    <property type="entry name" value="NDPK_LIKE"/>
    <property type="match status" value="1"/>
</dbReference>
<comment type="function">
    <text evidence="8">Major role in the synthesis of nucleoside triphosphates other than ATP. The ATP gamma phosphate is transferred to the NDP beta phosphate via a ping-pong mechanism, using a phosphorylated active-site intermediate.</text>
</comment>
<evidence type="ECO:0000256" key="6">
    <source>
        <dbReference type="ARBA" id="ARBA00022840"/>
    </source>
</evidence>
<dbReference type="EC" id="2.7.4.6" evidence="8"/>
<feature type="binding site" evidence="8 9">
    <location>
        <position position="114"/>
    </location>
    <ligand>
        <name>ATP</name>
        <dbReference type="ChEBI" id="CHEBI:30616"/>
    </ligand>
</feature>
<dbReference type="PANTHER" id="PTHR46161">
    <property type="entry name" value="NUCLEOSIDE DIPHOSPHATE KINASE"/>
    <property type="match status" value="1"/>
</dbReference>
<dbReference type="InterPro" id="IPR034907">
    <property type="entry name" value="NDK-like_dom"/>
</dbReference>
<evidence type="ECO:0000256" key="9">
    <source>
        <dbReference type="PROSITE-ProRule" id="PRU00706"/>
    </source>
</evidence>
<comment type="subcellular location">
    <subcellularLocation>
        <location evidence="8">Cytoplasm</location>
    </subcellularLocation>
</comment>
<dbReference type="NCBIfam" id="NF001908">
    <property type="entry name" value="PRK00668.1"/>
    <property type="match status" value="1"/>
</dbReference>
<keyword evidence="8" id="KW-0479">Metal-binding</keyword>
<comment type="catalytic activity">
    <reaction evidence="8">
        <text>a ribonucleoside 5'-diphosphate + ATP = a ribonucleoside 5'-triphosphate + ADP</text>
        <dbReference type="Rhea" id="RHEA:18113"/>
        <dbReference type="ChEBI" id="CHEBI:30616"/>
        <dbReference type="ChEBI" id="CHEBI:57930"/>
        <dbReference type="ChEBI" id="CHEBI:61557"/>
        <dbReference type="ChEBI" id="CHEBI:456216"/>
        <dbReference type="EC" id="2.7.4.6"/>
    </reaction>
</comment>
<comment type="similarity">
    <text evidence="1 8 9 10">Belongs to the NDK family.</text>
</comment>
<accession>A0ABX0WJN9</accession>
<keyword evidence="6 8" id="KW-0067">ATP-binding</keyword>
<feature type="binding site" evidence="8 9">
    <location>
        <position position="59"/>
    </location>
    <ligand>
        <name>ATP</name>
        <dbReference type="ChEBI" id="CHEBI:30616"/>
    </ligand>
</feature>
<name>A0ABX0WJN9_9RHOO</name>
<dbReference type="PRINTS" id="PR01243">
    <property type="entry name" value="NUCDPKINASE"/>
</dbReference>
<dbReference type="InterPro" id="IPR036850">
    <property type="entry name" value="NDK-like_dom_sf"/>
</dbReference>
<feature type="domain" description="Nucleoside diphosphate kinase-like" evidence="11">
    <location>
        <begin position="3"/>
        <end position="140"/>
    </location>
</feature>
<feature type="binding site" evidence="8 9">
    <location>
        <position position="11"/>
    </location>
    <ligand>
        <name>ATP</name>
        <dbReference type="ChEBI" id="CHEBI:30616"/>
    </ligand>
</feature>